<dbReference type="EMBL" id="NBNE01002222">
    <property type="protein sequence ID" value="OWZ11121.1"/>
    <property type="molecule type" value="Genomic_DNA"/>
</dbReference>
<dbReference type="PANTHER" id="PTHR37984">
    <property type="entry name" value="PROTEIN CBG26694"/>
    <property type="match status" value="1"/>
</dbReference>
<organism evidence="2 3">
    <name type="scientific">Phytophthora megakarya</name>
    <dbReference type="NCBI Taxonomy" id="4795"/>
    <lineage>
        <taxon>Eukaryota</taxon>
        <taxon>Sar</taxon>
        <taxon>Stramenopiles</taxon>
        <taxon>Oomycota</taxon>
        <taxon>Peronosporomycetes</taxon>
        <taxon>Peronosporales</taxon>
        <taxon>Peronosporaceae</taxon>
        <taxon>Phytophthora</taxon>
    </lineage>
</organism>
<accession>A0A225W034</accession>
<comment type="caution">
    <text evidence="2">The sequence shown here is derived from an EMBL/GenBank/DDBJ whole genome shotgun (WGS) entry which is preliminary data.</text>
</comment>
<gene>
    <name evidence="2" type="ORF">PHMEG_00015912</name>
</gene>
<evidence type="ECO:0000313" key="3">
    <source>
        <dbReference type="Proteomes" id="UP000198211"/>
    </source>
</evidence>
<dbReference type="InterPro" id="IPR050951">
    <property type="entry name" value="Retrovirus_Pol_polyprotein"/>
</dbReference>
<reference evidence="3" key="1">
    <citation type="submission" date="2017-03" db="EMBL/GenBank/DDBJ databases">
        <title>Phytopthora megakarya and P. palmivora, two closely related causual agents of cacao black pod achieved similar genome size and gene model numbers by different mechanisms.</title>
        <authorList>
            <person name="Ali S."/>
            <person name="Shao J."/>
            <person name="Larry D.J."/>
            <person name="Kronmiller B."/>
            <person name="Shen D."/>
            <person name="Strem M.D."/>
            <person name="Melnick R.L."/>
            <person name="Guiltinan M.J."/>
            <person name="Tyler B.M."/>
            <person name="Meinhardt L.W."/>
            <person name="Bailey B.A."/>
        </authorList>
    </citation>
    <scope>NUCLEOTIDE SEQUENCE [LARGE SCALE GENOMIC DNA]</scope>
    <source>
        <strain evidence="3">zdho120</strain>
    </source>
</reference>
<sequence length="348" mass="40156">MSGAHVCSGGQMCFMKSKSGRKARQRKGIPPYRSLRGGDVCDRWAFDVVDHSRKLEAEGCYVLAAVEYVTRYVVVVVTEQHTATHIAAFLVKEIVLRFGVFRELLRDGAPELTGRVVLPLVLMVEADQTNPVPYTPKKIGVVERFRRTWKDCVSLHEQDDWEAWVAFAVYAYNSARHSTVSVSTNEPMMERKLRAPNNQVNVAEAGDLIEYHARLVNSMTRSYECAERQAKYYDRRVKSTRTFQTGDCVWMYKTPMRPNATKFVHRWIWPMLIVSDAGNENYLVRREDPNGELREFIAHVSFLTNDDEPTDALMKQKKTLWRSSNMKAKPNAKVMTLKQERLLEQQQR</sequence>
<dbReference type="Proteomes" id="UP000198211">
    <property type="component" value="Unassembled WGS sequence"/>
</dbReference>
<proteinExistence type="predicted"/>
<dbReference type="InterPro" id="IPR012337">
    <property type="entry name" value="RNaseH-like_sf"/>
</dbReference>
<dbReference type="InterPro" id="IPR001584">
    <property type="entry name" value="Integrase_cat-core"/>
</dbReference>
<dbReference type="PROSITE" id="PS50994">
    <property type="entry name" value="INTEGRASE"/>
    <property type="match status" value="1"/>
</dbReference>
<feature type="domain" description="Integrase catalytic" evidence="1">
    <location>
        <begin position="27"/>
        <end position="204"/>
    </location>
</feature>
<evidence type="ECO:0000313" key="2">
    <source>
        <dbReference type="EMBL" id="OWZ11121.1"/>
    </source>
</evidence>
<dbReference type="AlphaFoldDB" id="A0A225W034"/>
<keyword evidence="3" id="KW-1185">Reference proteome</keyword>
<dbReference type="OrthoDB" id="441971at2759"/>
<name>A0A225W034_9STRA</name>
<dbReference type="SUPFAM" id="SSF53098">
    <property type="entry name" value="Ribonuclease H-like"/>
    <property type="match status" value="1"/>
</dbReference>
<dbReference type="PANTHER" id="PTHR37984:SF5">
    <property type="entry name" value="PROTEIN NYNRIN-LIKE"/>
    <property type="match status" value="1"/>
</dbReference>
<protein>
    <recommendedName>
        <fullName evidence="1">Integrase catalytic domain-containing protein</fullName>
    </recommendedName>
</protein>
<dbReference type="Gene3D" id="3.30.420.10">
    <property type="entry name" value="Ribonuclease H-like superfamily/Ribonuclease H"/>
    <property type="match status" value="1"/>
</dbReference>
<dbReference type="InterPro" id="IPR036397">
    <property type="entry name" value="RNaseH_sf"/>
</dbReference>
<dbReference type="GO" id="GO:0003676">
    <property type="term" value="F:nucleic acid binding"/>
    <property type="evidence" value="ECO:0007669"/>
    <property type="project" value="InterPro"/>
</dbReference>
<dbReference type="GO" id="GO:0015074">
    <property type="term" value="P:DNA integration"/>
    <property type="evidence" value="ECO:0007669"/>
    <property type="project" value="InterPro"/>
</dbReference>
<evidence type="ECO:0000259" key="1">
    <source>
        <dbReference type="PROSITE" id="PS50994"/>
    </source>
</evidence>